<evidence type="ECO:0000256" key="11">
    <source>
        <dbReference type="ARBA" id="ARBA00023136"/>
    </source>
</evidence>
<dbReference type="GO" id="GO:0015297">
    <property type="term" value="F:antiporter activity"/>
    <property type="evidence" value="ECO:0007669"/>
    <property type="project" value="UniProtKB-KW"/>
</dbReference>
<gene>
    <name evidence="14" type="ORF">EubceDRAFT1_2495</name>
</gene>
<feature type="transmembrane region" description="Helical" evidence="13">
    <location>
        <begin position="48"/>
        <end position="76"/>
    </location>
</feature>
<sequence length="469" mass="50906">MKRDMTRGNVTTALLWFILPLTAGNILQQLYNIVDTFIVGHYLGSNALASVGAVSYIIFLFNAVMIGLKAGISVIASGDFGRKDYGAYEETRKAARVLIAAGIILTLLIGLAGGGLIMKLIQVPEGIRDSSLLYFRIIVLGYPFLFLFNYGNALMQSIGNSNIVFAALASSTGVNVVLDVVFVRYLGLGVAGAALATLAAQAVLAVVILVRLRTSRMMRELQNLRTSVRSENRERSLNHSMGWQNTGSGNRFWKKVREILQVSIPSMLQQGILAIGVVSISALINKCGTEMIAGVAISGKIEGIVSMPVVTIGEALAVYTAQNLGAGRSERIAEGLKSAVKVCSVLAVGLTVVVVFHGRYLISLFLDAYDPLIIEKGYRYMMSIMIMIFFMIPFRCLIGVFTGMKNMTVVLISFGLNIVGRVTSAYILYPFAKEFAVYFANPFSVLVGSLTVFFFYQKSCRNPLPLSVA</sequence>
<dbReference type="PANTHER" id="PTHR43298:SF2">
    <property type="entry name" value="FMN_FAD EXPORTER YEEO-RELATED"/>
    <property type="match status" value="1"/>
</dbReference>
<dbReference type="GO" id="GO:0005886">
    <property type="term" value="C:plasma membrane"/>
    <property type="evidence" value="ECO:0007669"/>
    <property type="project" value="UniProtKB-SubCell"/>
</dbReference>
<evidence type="ECO:0000256" key="2">
    <source>
        <dbReference type="ARBA" id="ARBA00004651"/>
    </source>
</evidence>
<feature type="transmembrane region" description="Helical" evidence="13">
    <location>
        <begin position="338"/>
        <end position="360"/>
    </location>
</feature>
<keyword evidence="15" id="KW-1185">Reference proteome</keyword>
<evidence type="ECO:0000256" key="4">
    <source>
        <dbReference type="ARBA" id="ARBA00020268"/>
    </source>
</evidence>
<protein>
    <recommendedName>
        <fullName evidence="4">Probable multidrug resistance protein NorM</fullName>
    </recommendedName>
    <alternativeName>
        <fullName evidence="12">Multidrug-efflux transporter</fullName>
    </alternativeName>
</protein>
<keyword evidence="11 13" id="KW-0472">Membrane</keyword>
<dbReference type="EMBL" id="CM001487">
    <property type="protein sequence ID" value="EIM58219.1"/>
    <property type="molecule type" value="Genomic_DNA"/>
</dbReference>
<dbReference type="AlphaFoldDB" id="I5AWP6"/>
<feature type="transmembrane region" description="Helical" evidence="13">
    <location>
        <begin position="163"/>
        <end position="182"/>
    </location>
</feature>
<evidence type="ECO:0000256" key="13">
    <source>
        <dbReference type="SAM" id="Phobius"/>
    </source>
</evidence>
<evidence type="ECO:0000256" key="8">
    <source>
        <dbReference type="ARBA" id="ARBA00022692"/>
    </source>
</evidence>
<comment type="subcellular location">
    <subcellularLocation>
        <location evidence="2">Cell membrane</location>
        <topology evidence="2">Multi-pass membrane protein</topology>
    </subcellularLocation>
</comment>
<dbReference type="InterPro" id="IPR002528">
    <property type="entry name" value="MATE_fam"/>
</dbReference>
<evidence type="ECO:0000256" key="3">
    <source>
        <dbReference type="ARBA" id="ARBA00010199"/>
    </source>
</evidence>
<dbReference type="PIRSF" id="PIRSF006603">
    <property type="entry name" value="DinF"/>
    <property type="match status" value="1"/>
</dbReference>
<evidence type="ECO:0000256" key="12">
    <source>
        <dbReference type="ARBA" id="ARBA00031636"/>
    </source>
</evidence>
<keyword evidence="8 13" id="KW-0812">Transmembrane</keyword>
<feature type="transmembrane region" description="Helical" evidence="13">
    <location>
        <begin position="97"/>
        <end position="121"/>
    </location>
</feature>
<dbReference type="PANTHER" id="PTHR43298">
    <property type="entry name" value="MULTIDRUG RESISTANCE PROTEIN NORM-RELATED"/>
    <property type="match status" value="1"/>
</dbReference>
<dbReference type="NCBIfam" id="TIGR00797">
    <property type="entry name" value="matE"/>
    <property type="match status" value="1"/>
</dbReference>
<organism evidence="14 15">
    <name type="scientific">Eubacterium cellulosolvens (strain ATCC 43171 / JCM 9499 / 6)</name>
    <name type="common">Cillobacterium cellulosolvens</name>
    <dbReference type="NCBI Taxonomy" id="633697"/>
    <lineage>
        <taxon>Bacteria</taxon>
        <taxon>Bacillati</taxon>
        <taxon>Bacillota</taxon>
        <taxon>Clostridia</taxon>
        <taxon>Eubacteriales</taxon>
        <taxon>Eubacteriaceae</taxon>
        <taxon>Eubacterium</taxon>
    </lineage>
</organism>
<dbReference type="GO" id="GO:0042910">
    <property type="term" value="F:xenobiotic transmembrane transporter activity"/>
    <property type="evidence" value="ECO:0007669"/>
    <property type="project" value="InterPro"/>
</dbReference>
<keyword evidence="10" id="KW-0406">Ion transport</keyword>
<dbReference type="InterPro" id="IPR048279">
    <property type="entry name" value="MdtK-like"/>
</dbReference>
<comment type="function">
    <text evidence="1">Multidrug efflux pump.</text>
</comment>
<feature type="transmembrane region" description="Helical" evidence="13">
    <location>
        <begin position="380"/>
        <end position="401"/>
    </location>
</feature>
<dbReference type="Pfam" id="PF01554">
    <property type="entry name" value="MatE"/>
    <property type="match status" value="2"/>
</dbReference>
<name>I5AWP6_EUBC6</name>
<feature type="transmembrane region" description="Helical" evidence="13">
    <location>
        <begin position="188"/>
        <end position="210"/>
    </location>
</feature>
<evidence type="ECO:0000256" key="7">
    <source>
        <dbReference type="ARBA" id="ARBA00022475"/>
    </source>
</evidence>
<evidence type="ECO:0000256" key="10">
    <source>
        <dbReference type="ARBA" id="ARBA00023065"/>
    </source>
</evidence>
<feature type="transmembrane region" description="Helical" evidence="13">
    <location>
        <begin position="408"/>
        <end position="429"/>
    </location>
</feature>
<evidence type="ECO:0000256" key="1">
    <source>
        <dbReference type="ARBA" id="ARBA00003408"/>
    </source>
</evidence>
<accession>I5AWP6</accession>
<keyword evidence="5" id="KW-0813">Transport</keyword>
<dbReference type="OrthoDB" id="9776324at2"/>
<dbReference type="HOGENOM" id="CLU_012893_5_0_9"/>
<dbReference type="STRING" id="633697.EubceDRAFT1_2495"/>
<evidence type="ECO:0000313" key="14">
    <source>
        <dbReference type="EMBL" id="EIM58219.1"/>
    </source>
</evidence>
<reference evidence="14 15" key="1">
    <citation type="submission" date="2010-08" db="EMBL/GenBank/DDBJ databases">
        <authorList>
            <consortium name="US DOE Joint Genome Institute (JGI-PGF)"/>
            <person name="Lucas S."/>
            <person name="Copeland A."/>
            <person name="Lapidus A."/>
            <person name="Cheng J.-F."/>
            <person name="Bruce D."/>
            <person name="Goodwin L."/>
            <person name="Pitluck S."/>
            <person name="Land M.L."/>
            <person name="Hauser L."/>
            <person name="Chang Y.-J."/>
            <person name="Anderson I.J."/>
            <person name="Johnson E."/>
            <person name="Mulhopadhyay B."/>
            <person name="Kyrpides N."/>
            <person name="Woyke T.J."/>
        </authorList>
    </citation>
    <scope>NUCLEOTIDE SEQUENCE [LARGE SCALE GENOMIC DNA]</scope>
    <source>
        <strain evidence="14 15">6</strain>
    </source>
</reference>
<evidence type="ECO:0000256" key="5">
    <source>
        <dbReference type="ARBA" id="ARBA00022448"/>
    </source>
</evidence>
<dbReference type="Proteomes" id="UP000005753">
    <property type="component" value="Chromosome"/>
</dbReference>
<evidence type="ECO:0000256" key="9">
    <source>
        <dbReference type="ARBA" id="ARBA00022989"/>
    </source>
</evidence>
<keyword evidence="7" id="KW-1003">Cell membrane</keyword>
<dbReference type="InterPro" id="IPR050222">
    <property type="entry name" value="MATE_MdtK"/>
</dbReference>
<dbReference type="eggNOG" id="COG0534">
    <property type="taxonomic scope" value="Bacteria"/>
</dbReference>
<dbReference type="GO" id="GO:0006811">
    <property type="term" value="P:monoatomic ion transport"/>
    <property type="evidence" value="ECO:0007669"/>
    <property type="project" value="UniProtKB-KW"/>
</dbReference>
<comment type="similarity">
    <text evidence="3">Belongs to the multi antimicrobial extrusion (MATE) (TC 2.A.66.1) family.</text>
</comment>
<keyword evidence="6" id="KW-0050">Antiport</keyword>
<evidence type="ECO:0000256" key="6">
    <source>
        <dbReference type="ARBA" id="ARBA00022449"/>
    </source>
</evidence>
<feature type="transmembrane region" description="Helical" evidence="13">
    <location>
        <begin position="133"/>
        <end position="151"/>
    </location>
</feature>
<feature type="transmembrane region" description="Helical" evidence="13">
    <location>
        <begin position="435"/>
        <end position="456"/>
    </location>
</feature>
<keyword evidence="9 13" id="KW-1133">Transmembrane helix</keyword>
<proteinExistence type="inferred from homology"/>
<evidence type="ECO:0000313" key="15">
    <source>
        <dbReference type="Proteomes" id="UP000005753"/>
    </source>
</evidence>
<reference evidence="14 15" key="2">
    <citation type="submission" date="2012-02" db="EMBL/GenBank/DDBJ databases">
        <title>Improved High-Quality Draft sequence of Eubacterium cellulosolvens 6.</title>
        <authorList>
            <consortium name="US DOE Joint Genome Institute"/>
            <person name="Lucas S."/>
            <person name="Han J."/>
            <person name="Lapidus A."/>
            <person name="Cheng J.-F."/>
            <person name="Goodwin L."/>
            <person name="Pitluck S."/>
            <person name="Peters L."/>
            <person name="Mikhailova N."/>
            <person name="Gu W."/>
            <person name="Detter J.C."/>
            <person name="Han C."/>
            <person name="Tapia R."/>
            <person name="Land M."/>
            <person name="Hauser L."/>
            <person name="Kyrpides N."/>
            <person name="Ivanova N."/>
            <person name="Pagani I."/>
            <person name="Johnson E."/>
            <person name="Mukhopadhyay B."/>
            <person name="Anderson I."/>
            <person name="Woyke T."/>
        </authorList>
    </citation>
    <scope>NUCLEOTIDE SEQUENCE [LARGE SCALE GENOMIC DNA]</scope>
    <source>
        <strain evidence="14 15">6</strain>
    </source>
</reference>